<evidence type="ECO:0000313" key="10">
    <source>
        <dbReference type="EMBL" id="PWJ93798.1"/>
    </source>
</evidence>
<accession>A0A8E2WG42</accession>
<organism evidence="10 11">
    <name type="scientific">Rhizobium loti</name>
    <name type="common">Mesorhizobium loti</name>
    <dbReference type="NCBI Taxonomy" id="381"/>
    <lineage>
        <taxon>Bacteria</taxon>
        <taxon>Pseudomonadati</taxon>
        <taxon>Pseudomonadota</taxon>
        <taxon>Alphaproteobacteria</taxon>
        <taxon>Hyphomicrobiales</taxon>
        <taxon>Phyllobacteriaceae</taxon>
        <taxon>Mesorhizobium</taxon>
    </lineage>
</organism>
<dbReference type="CDD" id="cd06261">
    <property type="entry name" value="TM_PBP2"/>
    <property type="match status" value="1"/>
</dbReference>
<reference evidence="10 11" key="1">
    <citation type="submission" date="2018-05" db="EMBL/GenBank/DDBJ databases">
        <title>Genomic Encyclopedia of Type Strains, Phase IV (KMG-IV): sequencing the most valuable type-strain genomes for metagenomic binning, comparative biology and taxonomic classification.</title>
        <authorList>
            <person name="Goeker M."/>
        </authorList>
    </citation>
    <scope>NUCLEOTIDE SEQUENCE [LARGE SCALE GENOMIC DNA]</scope>
    <source>
        <strain evidence="10 11">DSM 2626</strain>
    </source>
</reference>
<keyword evidence="3" id="KW-1003">Cell membrane</keyword>
<dbReference type="InterPro" id="IPR000515">
    <property type="entry name" value="MetI-like"/>
</dbReference>
<proteinExistence type="inferred from homology"/>
<evidence type="ECO:0000256" key="2">
    <source>
        <dbReference type="ARBA" id="ARBA00022448"/>
    </source>
</evidence>
<sequence>MNMGRRVYTEFPAYIRMPLYGFVGIALLLLMLPLAVALPISLNADPWFTYPFRALSLRWFAELFSSPLWTGAMVNSLVIAISTTVVATTLGTLAAIGLVNPRFPFRTAVMALAISPMIVPVVVLGLGLFIFFSPLGLNYSYAGVVIAHTILASPFVVITVTATLTRFDFNLMRAAAGLGAGRLTAFRTVMLPIIAPGVAAGAVFAFASSFDEVVMVLFIAGPEQRTLPKQMFTGLREQLDPTILAAATVMIVLTSCLMAIAYNVNKNR</sequence>
<evidence type="ECO:0000256" key="1">
    <source>
        <dbReference type="ARBA" id="ARBA00004429"/>
    </source>
</evidence>
<dbReference type="Gene3D" id="1.10.3720.10">
    <property type="entry name" value="MetI-like"/>
    <property type="match status" value="1"/>
</dbReference>
<dbReference type="PANTHER" id="PTHR43357">
    <property type="entry name" value="INNER MEMBRANE ABC TRANSPORTER PERMEASE PROTEIN YDCV"/>
    <property type="match status" value="1"/>
</dbReference>
<dbReference type="GO" id="GO:0055085">
    <property type="term" value="P:transmembrane transport"/>
    <property type="evidence" value="ECO:0007669"/>
    <property type="project" value="InterPro"/>
</dbReference>
<dbReference type="Proteomes" id="UP000245631">
    <property type="component" value="Unassembled WGS sequence"/>
</dbReference>
<name>A0A8E2WG42_RHILI</name>
<feature type="transmembrane region" description="Helical" evidence="8">
    <location>
        <begin position="185"/>
        <end position="207"/>
    </location>
</feature>
<protein>
    <submittedName>
        <fullName evidence="10">Putative spermidine/putrescine transport system permease protein</fullName>
    </submittedName>
</protein>
<dbReference type="EMBL" id="QGGH01000001">
    <property type="protein sequence ID" value="PWJ93798.1"/>
    <property type="molecule type" value="Genomic_DNA"/>
</dbReference>
<feature type="domain" description="ABC transmembrane type-1" evidence="9">
    <location>
        <begin position="73"/>
        <end position="261"/>
    </location>
</feature>
<keyword evidence="7 8" id="KW-0472">Membrane</keyword>
<dbReference type="PANTHER" id="PTHR43357:SF4">
    <property type="entry name" value="INNER MEMBRANE ABC TRANSPORTER PERMEASE PROTEIN YDCV"/>
    <property type="match status" value="1"/>
</dbReference>
<evidence type="ECO:0000256" key="8">
    <source>
        <dbReference type="RuleBase" id="RU363032"/>
    </source>
</evidence>
<dbReference type="Pfam" id="PF00528">
    <property type="entry name" value="BPD_transp_1"/>
    <property type="match status" value="1"/>
</dbReference>
<evidence type="ECO:0000256" key="7">
    <source>
        <dbReference type="ARBA" id="ARBA00023136"/>
    </source>
</evidence>
<dbReference type="PROSITE" id="PS50928">
    <property type="entry name" value="ABC_TM1"/>
    <property type="match status" value="1"/>
</dbReference>
<feature type="transmembrane region" description="Helical" evidence="8">
    <location>
        <begin position="139"/>
        <end position="164"/>
    </location>
</feature>
<evidence type="ECO:0000313" key="11">
    <source>
        <dbReference type="Proteomes" id="UP000245631"/>
    </source>
</evidence>
<dbReference type="GO" id="GO:0005886">
    <property type="term" value="C:plasma membrane"/>
    <property type="evidence" value="ECO:0007669"/>
    <property type="project" value="UniProtKB-SubCell"/>
</dbReference>
<keyword evidence="2 8" id="KW-0813">Transport</keyword>
<evidence type="ECO:0000259" key="9">
    <source>
        <dbReference type="PROSITE" id="PS50928"/>
    </source>
</evidence>
<feature type="transmembrane region" description="Helical" evidence="8">
    <location>
        <begin position="243"/>
        <end position="264"/>
    </location>
</feature>
<keyword evidence="6 8" id="KW-1133">Transmembrane helix</keyword>
<dbReference type="InterPro" id="IPR035906">
    <property type="entry name" value="MetI-like_sf"/>
</dbReference>
<feature type="transmembrane region" description="Helical" evidence="8">
    <location>
        <begin position="77"/>
        <end position="99"/>
    </location>
</feature>
<gene>
    <name evidence="10" type="ORF">C8D77_101478</name>
</gene>
<comment type="similarity">
    <text evidence="8">Belongs to the binding-protein-dependent transport system permease family.</text>
</comment>
<comment type="subcellular location">
    <subcellularLocation>
        <location evidence="1">Cell inner membrane</location>
        <topology evidence="1">Multi-pass membrane protein</topology>
    </subcellularLocation>
    <subcellularLocation>
        <location evidence="8">Cell membrane</location>
        <topology evidence="8">Multi-pass membrane protein</topology>
    </subcellularLocation>
</comment>
<keyword evidence="5 8" id="KW-0812">Transmembrane</keyword>
<evidence type="ECO:0000256" key="5">
    <source>
        <dbReference type="ARBA" id="ARBA00022692"/>
    </source>
</evidence>
<feature type="transmembrane region" description="Helical" evidence="8">
    <location>
        <begin position="111"/>
        <end position="133"/>
    </location>
</feature>
<evidence type="ECO:0000256" key="6">
    <source>
        <dbReference type="ARBA" id="ARBA00022989"/>
    </source>
</evidence>
<dbReference type="SUPFAM" id="SSF161098">
    <property type="entry name" value="MetI-like"/>
    <property type="match status" value="1"/>
</dbReference>
<dbReference type="AlphaFoldDB" id="A0A8E2WG42"/>
<comment type="caution">
    <text evidence="10">The sequence shown here is derived from an EMBL/GenBank/DDBJ whole genome shotgun (WGS) entry which is preliminary data.</text>
</comment>
<evidence type="ECO:0000256" key="3">
    <source>
        <dbReference type="ARBA" id="ARBA00022475"/>
    </source>
</evidence>
<evidence type="ECO:0000256" key="4">
    <source>
        <dbReference type="ARBA" id="ARBA00022519"/>
    </source>
</evidence>
<keyword evidence="4" id="KW-0997">Cell inner membrane</keyword>